<reference evidence="3" key="1">
    <citation type="submission" date="2024-08" db="EMBL/GenBank/DDBJ databases">
        <title>Whole genome sequence of Tenacibaculum sp. strain pbs-1 associated with black-spot shell disease in Akoya pearl oysters.</title>
        <authorList>
            <person name="Sakatoku A."/>
            <person name="Suzuki T."/>
            <person name="Hatano K."/>
            <person name="Seki M."/>
            <person name="Tanaka D."/>
            <person name="Nakamura S."/>
            <person name="Suzuki N."/>
            <person name="Isshiki T."/>
        </authorList>
    </citation>
    <scope>NUCLEOTIDE SEQUENCE</scope>
    <source>
        <strain evidence="3">Pbs-1</strain>
    </source>
</reference>
<dbReference type="InterPro" id="IPR026341">
    <property type="entry name" value="T9SS_type_B"/>
</dbReference>
<dbReference type="EMBL" id="AP035888">
    <property type="protein sequence ID" value="BFP69087.1"/>
    <property type="molecule type" value="Genomic_DNA"/>
</dbReference>
<feature type="domain" description="Fibronectin type-III" evidence="2">
    <location>
        <begin position="1796"/>
        <end position="1899"/>
    </location>
</feature>
<sequence>MIKIEVLKIILKRMRALIGKFLRSGLVVLFLILSSQLFSQSFTSLWNTANISTGSSGVNEISIPTNSAYTYSYTVDWGDGNIDSNVTGDITHTYAAQGTYTVKIDGTFPAIYFNNTGDVDKIIEILSWGTIQWQSMESAFYGCSNLNFDAITPPNLSQATSLQNAFRDCSLFNGIMNNWDVSTITNISGLFMNCEIFNRPLDQWDTSSIIDMSYTFYNAREFNEPLDNWNTSAVTTLENFLYRARKFNQNINNWNVANVVNMEAAFYDTSAYNQPMNNWNVGNVTNMNNTFKGSNFNSPIDNWNVSSVTTMEGMFSQAKFNQPINTWNVSNVTNMSRLFFRNRTFNQPLNNWDVSNVTNMSGMFDGWAWGAVFNQPIGNWDVSNVTDMSYMFRDNSGFNQGIGTWNVSNVVTMRGMFEGATVFNRDISLWNVSMVTNVESMFERTEAFNQPLNTWDVSNITNIRNIFQRAEAFNQPLNTWDVSNITDFQYMFDRATSFNQDISSWQTGNARNMSYMFNQATSFNQDIGVWDISSVTNMTNMLSNSGISQENYDNILIAWNAQTVQNNVDLGATNLNYCDALNQRQSLIDNNGWTISGDIVNCSYVLCTQITMPQDGDTQVPANSDIRWNPAPNATGYRISVRRENGATSQVIYNNEDVGNVVGVDFTNEFIAGDTVYVTVVPYNAEGPATGCQEISFTVIESWVNSPDAFKLTYDTSIQVLSYTSPTNQLEIETNSGYPNYLTYNYSIDWGDGQYDHNVTGNITHTYLTPGIYTVSIIGVFPSPKHEYVGDSHKLLSIDQWGNQVWESMNEAFYGCGNMEYNATDIPNLSNVIDMERMFSSCRKFNGNINNWNVGSVTNMRGMFSGTSIYNQPLNNWDVGNVTNMNYMFGSAIEFNQDIGNWNTRNVADMGGMFQNAEVFDQNINNWNVSSVTDMSSMFERAEAFNQPLNNWDVSNVTNMSEMFNGFISNMAFNQNIDNWNVSNVTDMSEMFQRCVDFNEPLNSWNVGAVTNMTSMFEGASSFNQALSNWNVSSVTNMESMFQSASAFNQNINSWNVTNVTNMSLMFYNAQMYNQPLNSWDVNSVVNMSGMFRRAEAFNQPLNSWDVSAVANMSQMFQEATVFNQPLNSWNVSSVTLMPSMFEEAIAFNSPLENWNVSVVTNFEAMFKNAEIFNQPLGNWNTGEAQTMAEMFHGASAFNQDINNWNVSFVTTMQEMFRGATSFNRPLDSWNVASVTNMQGMFQTAIAFDGAIGSWNIRRVTTMQDMFNGATNFNQPMNNWRPTAVMNMDRMFQGASLFNQPLNQWLLNTVSMNAMFNNATVFNQDLGDWNISGVTNMQNMLDNTALTRVNYDNTLIAWSEQTLTPGINIGANTLPYCDAVEERQLMIDSFGWSFTGDVLDCPIPECTQLIAPLNGATDVPVNTNLTWEPVLYAREYALTIRIEPSGMIINETVVNATTYEFATDFSGGEIVYVTIVPSNENGDAVGPCVEESFTVSTTPSTVPDCTSLTLPLAGGTDISVSTNLEWNVISNADGYRLTVGTTSGGIDILDSIDVGNSTTYDLPVDLPEDTDIFVTITPYNDKGDATSCGEESFKTEFIPVVPSCTSLVNPINGSTNVPLNTDISWNEITEATGYLVSVGTTQGGIEVVNSIDVGNITTYSFTQDLQANRIHYVRIIPYNDVGDATGCVEESFTTGDAVVSAPNCTTITVPSNGATNVSVSTGISWDAVADTDGYYLSIGTTSGGTDIVNSESVAGTSYTLASDLPENTTIYVSVIPYNSVGSATGCSEISFTTEIVPTAPNCTTVTVPTNGTTNVSVSTGISWDAVADADGYYLSIGTTSGGTDIVNNESVAGTSYTLASDLPENTIIYVSVIPYNSVGSATGCSEISFTTEIVPTAPNCTTVTVPTNGTTNVSVSTGISWDAVADTDGFYISIGTTSGGTDIVNNESVVGTSYTLASNLPENTTIYVSVIPYNSVGSATGCSEISFTTEIVPTSPNCTTITVPSNGATNVSVSTGISWDAVVDADGYYVSIGTTSGGTDIVNNESVVGTSYTLASNLPENTTIYVSVIPYNSVGSATGCSEISFTTEIVPTTPSCTTITVPSDGGTNVAVDTNITWDAVADKDGYYLSIGTTSGGTDIVNNELVIGTTYNPTSDLPENTTIYVSVLPYKSGGLATGCGEVRFTTETVAIIPNCTTITVPTNKATNVSVSTGITWDTISDADGYYLSIGTTSGGTDIVNNESVTGTNYTLTSDLPENTIVYVLVTPYNSLGSANGCSEISFRTEASLVGETKYGFSPNGDGVNDFWEIKGIEEHPNNIVTVFNRWGDMVFQMKEYDNQFNVFRGVANKLTGMGGDKLPAGTYFFSIKISTEGKSKETKGFLVLKR</sequence>
<feature type="domain" description="PKD" evidence="1">
    <location>
        <begin position="72"/>
        <end position="104"/>
    </location>
</feature>
<organism evidence="3">
    <name type="scientific">Tenacibaculum sp. Pbs-1</name>
    <dbReference type="NCBI Taxonomy" id="3238748"/>
    <lineage>
        <taxon>Bacteria</taxon>
        <taxon>Pseudomonadati</taxon>
        <taxon>Bacteroidota</taxon>
        <taxon>Flavobacteriia</taxon>
        <taxon>Flavobacteriales</taxon>
        <taxon>Flavobacteriaceae</taxon>
        <taxon>Tenacibaculum</taxon>
    </lineage>
</organism>
<dbReference type="InterPro" id="IPR011889">
    <property type="entry name" value="Liste_lipo_26"/>
</dbReference>
<evidence type="ECO:0008006" key="4">
    <source>
        <dbReference type="Google" id="ProtNLM"/>
    </source>
</evidence>
<evidence type="ECO:0000313" key="3">
    <source>
        <dbReference type="EMBL" id="BFP69087.1"/>
    </source>
</evidence>
<dbReference type="SUPFAM" id="SSF49265">
    <property type="entry name" value="Fibronectin type III"/>
    <property type="match status" value="2"/>
</dbReference>
<accession>A0AB33L543</accession>
<dbReference type="InterPro" id="IPR005046">
    <property type="entry name" value="DUF285"/>
</dbReference>
<proteinExistence type="predicted"/>
<name>A0AB33L543_9FLAO</name>
<dbReference type="PROSITE" id="PS50093">
    <property type="entry name" value="PKD"/>
    <property type="match status" value="2"/>
</dbReference>
<evidence type="ECO:0000259" key="1">
    <source>
        <dbReference type="PROSITE" id="PS50093"/>
    </source>
</evidence>
<dbReference type="SUPFAM" id="SSF49299">
    <property type="entry name" value="PKD domain"/>
    <property type="match status" value="2"/>
</dbReference>
<dbReference type="InterPro" id="IPR000601">
    <property type="entry name" value="PKD_dom"/>
</dbReference>
<feature type="domain" description="Fibronectin type-III" evidence="2">
    <location>
        <begin position="1992"/>
        <end position="2095"/>
    </location>
</feature>
<evidence type="ECO:0000259" key="2">
    <source>
        <dbReference type="PROSITE" id="PS50853"/>
    </source>
</evidence>
<gene>
    <name evidence="3" type="ORF">Pbs1_24300</name>
</gene>
<dbReference type="NCBIfam" id="TIGR02167">
    <property type="entry name" value="Liste_lipo_26"/>
    <property type="match status" value="12"/>
</dbReference>
<dbReference type="NCBIfam" id="TIGR04131">
    <property type="entry name" value="Bac_Flav_CTERM"/>
    <property type="match status" value="1"/>
</dbReference>
<dbReference type="InterPro" id="IPR013783">
    <property type="entry name" value="Ig-like_fold"/>
</dbReference>
<dbReference type="Pfam" id="PF03382">
    <property type="entry name" value="DUF285"/>
    <property type="match status" value="6"/>
</dbReference>
<dbReference type="InterPro" id="IPR036116">
    <property type="entry name" value="FN3_sf"/>
</dbReference>
<dbReference type="InterPro" id="IPR035986">
    <property type="entry name" value="PKD_dom_sf"/>
</dbReference>
<feature type="domain" description="PKD" evidence="1">
    <location>
        <begin position="734"/>
        <end position="777"/>
    </location>
</feature>
<protein>
    <recommendedName>
        <fullName evidence="4">BspA family leucine-rich repeat surface protein</fullName>
    </recommendedName>
</protein>
<dbReference type="Pfam" id="PF13585">
    <property type="entry name" value="CHU_C"/>
    <property type="match status" value="1"/>
</dbReference>
<dbReference type="CDD" id="cd00146">
    <property type="entry name" value="PKD"/>
    <property type="match status" value="1"/>
</dbReference>
<dbReference type="PROSITE" id="PS50853">
    <property type="entry name" value="FN3"/>
    <property type="match status" value="2"/>
</dbReference>
<dbReference type="InterPro" id="IPR003961">
    <property type="entry name" value="FN3_dom"/>
</dbReference>
<dbReference type="Gene3D" id="2.60.40.10">
    <property type="entry name" value="Immunoglobulins"/>
    <property type="match status" value="9"/>
</dbReference>